<feature type="domain" description="Thioredoxin" evidence="1">
    <location>
        <begin position="4"/>
        <end position="106"/>
    </location>
</feature>
<dbReference type="Pfam" id="PF14559">
    <property type="entry name" value="TPR_19"/>
    <property type="match status" value="1"/>
</dbReference>
<dbReference type="Gene3D" id="3.40.30.10">
    <property type="entry name" value="Glutaredoxin"/>
    <property type="match status" value="1"/>
</dbReference>
<dbReference type="InterPro" id="IPR013766">
    <property type="entry name" value="Thioredoxin_domain"/>
</dbReference>
<dbReference type="Pfam" id="PF14561">
    <property type="entry name" value="TPR_20"/>
    <property type="match status" value="1"/>
</dbReference>
<dbReference type="AlphaFoldDB" id="A0A380S4I9"/>
<dbReference type="GO" id="GO:0006950">
    <property type="term" value="P:response to stress"/>
    <property type="evidence" value="ECO:0007669"/>
    <property type="project" value="UniProtKB-ARBA"/>
</dbReference>
<dbReference type="InterPro" id="IPR036249">
    <property type="entry name" value="Thioredoxin-like_sf"/>
</dbReference>
<dbReference type="SUPFAM" id="SSF48452">
    <property type="entry name" value="TPR-like"/>
    <property type="match status" value="1"/>
</dbReference>
<dbReference type="SUPFAM" id="SSF52833">
    <property type="entry name" value="Thioredoxin-like"/>
    <property type="match status" value="1"/>
</dbReference>
<evidence type="ECO:0000313" key="2">
    <source>
        <dbReference type="EMBL" id="SUQ24109.1"/>
    </source>
</evidence>
<evidence type="ECO:0000313" key="3">
    <source>
        <dbReference type="Proteomes" id="UP000255423"/>
    </source>
</evidence>
<organism evidence="2 3">
    <name type="scientific">Fibrobacter succinogenes</name>
    <name type="common">Bacteroides succinogenes</name>
    <dbReference type="NCBI Taxonomy" id="833"/>
    <lineage>
        <taxon>Bacteria</taxon>
        <taxon>Pseudomonadati</taxon>
        <taxon>Fibrobacterota</taxon>
        <taxon>Fibrobacteria</taxon>
        <taxon>Fibrobacterales</taxon>
        <taxon>Fibrobacteraceae</taxon>
        <taxon>Fibrobacter</taxon>
    </lineage>
</organism>
<reference evidence="2 3" key="1">
    <citation type="submission" date="2017-08" db="EMBL/GenBank/DDBJ databases">
        <authorList>
            <person name="de Groot N.N."/>
        </authorList>
    </citation>
    <scope>NUCLEOTIDE SEQUENCE [LARGE SCALE GENOMIC DNA]</scope>
    <source>
        <strain evidence="2 3">HM2</strain>
    </source>
</reference>
<proteinExistence type="predicted"/>
<dbReference type="EMBL" id="UHJL01000002">
    <property type="protein sequence ID" value="SUQ24109.1"/>
    <property type="molecule type" value="Genomic_DNA"/>
</dbReference>
<sequence length="274" mass="30788">MAKVVQITAENFEEEVIKASETRAVAILFSSAEYPDCAPYSQLAGQLSTSMDFTLGVVSCDDRENMRLIQMFRVQSVPEIHVVDKGQIADVIQGVLPEAELKKRLEKFYVSEEARFQTALEDAIAQKNFDQALPMLDEALAKNPNDKKLQLLWAKANLGLGDTAKAKDILSKFVESDDQYREAKSLLELLDFHAEVAKKDVQGKEAIVYHEACKLACEEDFESALQAFLNLYVEAPEWNNGAAKKAMLTLFGVLGPKHELTWKYRAKLNTMMFI</sequence>
<dbReference type="Pfam" id="PF00085">
    <property type="entry name" value="Thioredoxin"/>
    <property type="match status" value="1"/>
</dbReference>
<accession>A0A380S4I9</accession>
<dbReference type="RefSeq" id="WP_088661052.1">
    <property type="nucleotide sequence ID" value="NZ_UHJL01000002.1"/>
</dbReference>
<protein>
    <submittedName>
        <fullName evidence="2">Thioredoxin</fullName>
    </submittedName>
</protein>
<gene>
    <name evidence="2" type="ORF">SAMN05661053_1502</name>
</gene>
<evidence type="ECO:0000259" key="1">
    <source>
        <dbReference type="Pfam" id="PF00085"/>
    </source>
</evidence>
<name>A0A380S4I9_FIBSU</name>
<dbReference type="Gene3D" id="1.25.40.10">
    <property type="entry name" value="Tetratricopeptide repeat domain"/>
    <property type="match status" value="2"/>
</dbReference>
<dbReference type="Proteomes" id="UP000255423">
    <property type="component" value="Unassembled WGS sequence"/>
</dbReference>
<dbReference type="InterPro" id="IPR011990">
    <property type="entry name" value="TPR-like_helical_dom_sf"/>
</dbReference>